<dbReference type="Gene3D" id="3.40.50.12780">
    <property type="entry name" value="N-terminal domain of ligase-like"/>
    <property type="match status" value="1"/>
</dbReference>
<accession>A0A917BIB1</accession>
<dbReference type="InterPro" id="IPR042099">
    <property type="entry name" value="ANL_N_sf"/>
</dbReference>
<dbReference type="NCBIfam" id="TIGR03089">
    <property type="entry name" value="TIGR03089 family protein"/>
    <property type="match status" value="1"/>
</dbReference>
<comment type="caution">
    <text evidence="1">The sequence shown here is derived from an EMBL/GenBank/DDBJ whole genome shotgun (WGS) entry which is preliminary data.</text>
</comment>
<keyword evidence="2" id="KW-1185">Reference proteome</keyword>
<proteinExistence type="predicted"/>
<dbReference type="Proteomes" id="UP000605670">
    <property type="component" value="Unassembled WGS sequence"/>
</dbReference>
<evidence type="ECO:0000313" key="2">
    <source>
        <dbReference type="Proteomes" id="UP000605670"/>
    </source>
</evidence>
<dbReference type="EMBL" id="BMEM01000001">
    <property type="protein sequence ID" value="GGF42920.1"/>
    <property type="molecule type" value="Genomic_DNA"/>
</dbReference>
<sequence>MPFPSQLLADAVAADGTRPAVTFYDDTPEGRGERIEISRRVLRTWVSKAANALQEGLDVVPGSVVLVDLPSPHWRLAYWALAVWSVGATLTLDPFEGADVLVTTDPDSELAEDSDEVVAVALPALTRDFGRELRSGVMDEAAELSSYADEFTAWDEVDVDDIALVHDGQRLSYGELLDGLEPVPHGARALLTTTDRGLLVRQVLQVLAAEGSAVLVRGDVPGPDDGRVSAEGVTFRAPGQAPPRVES</sequence>
<organism evidence="1 2">
    <name type="scientific">Ornithinimicrobium tianjinense</name>
    <dbReference type="NCBI Taxonomy" id="1195761"/>
    <lineage>
        <taxon>Bacteria</taxon>
        <taxon>Bacillati</taxon>
        <taxon>Actinomycetota</taxon>
        <taxon>Actinomycetes</taxon>
        <taxon>Micrococcales</taxon>
        <taxon>Ornithinimicrobiaceae</taxon>
        <taxon>Ornithinimicrobium</taxon>
    </lineage>
</organism>
<dbReference type="InterPro" id="IPR017523">
    <property type="entry name" value="Rv3268"/>
</dbReference>
<protein>
    <recommendedName>
        <fullName evidence="3">TIGR03089 family protein</fullName>
    </recommendedName>
</protein>
<gene>
    <name evidence="1" type="ORF">GCM10011366_08470</name>
</gene>
<reference evidence="1" key="2">
    <citation type="submission" date="2020-09" db="EMBL/GenBank/DDBJ databases">
        <authorList>
            <person name="Sun Q."/>
            <person name="Zhou Y."/>
        </authorList>
    </citation>
    <scope>NUCLEOTIDE SEQUENCE</scope>
    <source>
        <strain evidence="1">CGMCC 1.12160</strain>
    </source>
</reference>
<name>A0A917BIB1_9MICO</name>
<dbReference type="AlphaFoldDB" id="A0A917BIB1"/>
<dbReference type="RefSeq" id="WP_188428326.1">
    <property type="nucleotide sequence ID" value="NZ_BAABKH010000005.1"/>
</dbReference>
<reference evidence="1" key="1">
    <citation type="journal article" date="2014" name="Int. J. Syst. Evol. Microbiol.">
        <title>Complete genome sequence of Corynebacterium casei LMG S-19264T (=DSM 44701T), isolated from a smear-ripened cheese.</title>
        <authorList>
            <consortium name="US DOE Joint Genome Institute (JGI-PGF)"/>
            <person name="Walter F."/>
            <person name="Albersmeier A."/>
            <person name="Kalinowski J."/>
            <person name="Ruckert C."/>
        </authorList>
    </citation>
    <scope>NUCLEOTIDE SEQUENCE</scope>
    <source>
        <strain evidence="1">CGMCC 1.12160</strain>
    </source>
</reference>
<evidence type="ECO:0008006" key="3">
    <source>
        <dbReference type="Google" id="ProtNLM"/>
    </source>
</evidence>
<evidence type="ECO:0000313" key="1">
    <source>
        <dbReference type="EMBL" id="GGF42920.1"/>
    </source>
</evidence>
<dbReference type="SUPFAM" id="SSF56801">
    <property type="entry name" value="Acetyl-CoA synthetase-like"/>
    <property type="match status" value="1"/>
</dbReference>